<evidence type="ECO:0000256" key="2">
    <source>
        <dbReference type="ARBA" id="ARBA00008334"/>
    </source>
</evidence>
<dbReference type="Pfam" id="PF04815">
    <property type="entry name" value="Sec23_helical"/>
    <property type="match status" value="1"/>
</dbReference>
<dbReference type="Pfam" id="PF08033">
    <property type="entry name" value="Sec23_BS"/>
    <property type="match status" value="1"/>
</dbReference>
<protein>
    <submittedName>
        <fullName evidence="12">Uncharacterized protein</fullName>
    </submittedName>
</protein>
<feature type="compositionally biased region" description="Polar residues" evidence="6">
    <location>
        <begin position="102"/>
        <end position="113"/>
    </location>
</feature>
<dbReference type="STRING" id="1382522.W6MW23"/>
<dbReference type="InterPro" id="IPR036174">
    <property type="entry name" value="Znf_Sec23_Sec24_sf"/>
</dbReference>
<dbReference type="InterPro" id="IPR036180">
    <property type="entry name" value="Gelsolin-like_dom_sf"/>
</dbReference>
<feature type="compositionally biased region" description="Low complexity" evidence="6">
    <location>
        <begin position="77"/>
        <end position="96"/>
    </location>
</feature>
<dbReference type="InterPro" id="IPR036175">
    <property type="entry name" value="Sec23/24_helical_dom_sf"/>
</dbReference>
<comment type="similarity">
    <text evidence="2">Belongs to the SEC23/SEC24 family. SEC24 subfamily.</text>
</comment>
<evidence type="ECO:0000313" key="12">
    <source>
        <dbReference type="EMBL" id="CDK26815.1"/>
    </source>
</evidence>
<dbReference type="Pfam" id="PF00626">
    <property type="entry name" value="Gelsolin"/>
    <property type="match status" value="1"/>
</dbReference>
<dbReference type="Pfam" id="PF04810">
    <property type="entry name" value="zf-Sec23_Sec24"/>
    <property type="match status" value="1"/>
</dbReference>
<dbReference type="Gene3D" id="1.20.120.730">
    <property type="entry name" value="Sec23/Sec24 helical domain"/>
    <property type="match status" value="1"/>
</dbReference>
<proteinExistence type="inferred from homology"/>
<dbReference type="Gene3D" id="3.40.50.410">
    <property type="entry name" value="von Willebrand factor, type A domain"/>
    <property type="match status" value="1"/>
</dbReference>
<dbReference type="EMBL" id="HG793127">
    <property type="protein sequence ID" value="CDK26815.1"/>
    <property type="molecule type" value="Genomic_DNA"/>
</dbReference>
<evidence type="ECO:0000259" key="9">
    <source>
        <dbReference type="Pfam" id="PF04811"/>
    </source>
</evidence>
<dbReference type="Proteomes" id="UP000019384">
    <property type="component" value="Unassembled WGS sequence"/>
</dbReference>
<dbReference type="InterPro" id="IPR050550">
    <property type="entry name" value="SEC23_SEC24_subfamily"/>
</dbReference>
<gene>
    <name evidence="12" type="ORF">KUCA_T00002789001</name>
</gene>
<comment type="subcellular location">
    <subcellularLocation>
        <location evidence="1">Golgi apparatus membrane</location>
    </subcellularLocation>
</comment>
<dbReference type="GO" id="GO:0030127">
    <property type="term" value="C:COPII vesicle coat"/>
    <property type="evidence" value="ECO:0007669"/>
    <property type="project" value="EnsemblFungi"/>
</dbReference>
<dbReference type="GO" id="GO:0000139">
    <property type="term" value="C:Golgi membrane"/>
    <property type="evidence" value="ECO:0007669"/>
    <property type="project" value="UniProtKB-SubCell"/>
</dbReference>
<dbReference type="PANTHER" id="PTHR13803:SF4">
    <property type="entry name" value="SECRETORY 24CD, ISOFORM C"/>
    <property type="match status" value="1"/>
</dbReference>
<keyword evidence="3" id="KW-0813">Transport</keyword>
<dbReference type="Gene3D" id="2.30.30.380">
    <property type="entry name" value="Zn-finger domain of Sec23/24"/>
    <property type="match status" value="1"/>
</dbReference>
<dbReference type="InterPro" id="IPR006896">
    <property type="entry name" value="Sec23/24_trunk_dom"/>
</dbReference>
<keyword evidence="4" id="KW-0653">Protein transport</keyword>
<dbReference type="InterPro" id="IPR007123">
    <property type="entry name" value="Gelsolin-like_dom"/>
</dbReference>
<organism evidence="12 13">
    <name type="scientific">Kuraishia capsulata CBS 1993</name>
    <dbReference type="NCBI Taxonomy" id="1382522"/>
    <lineage>
        <taxon>Eukaryota</taxon>
        <taxon>Fungi</taxon>
        <taxon>Dikarya</taxon>
        <taxon>Ascomycota</taxon>
        <taxon>Saccharomycotina</taxon>
        <taxon>Pichiomycetes</taxon>
        <taxon>Pichiales</taxon>
        <taxon>Pichiaceae</taxon>
        <taxon>Kuraishia</taxon>
    </lineage>
</organism>
<evidence type="ECO:0000256" key="5">
    <source>
        <dbReference type="ARBA" id="ARBA00023034"/>
    </source>
</evidence>
<dbReference type="GO" id="GO:0070971">
    <property type="term" value="C:endoplasmic reticulum exit site"/>
    <property type="evidence" value="ECO:0007669"/>
    <property type="project" value="TreeGrafter"/>
</dbReference>
<evidence type="ECO:0000259" key="8">
    <source>
        <dbReference type="Pfam" id="PF04810"/>
    </source>
</evidence>
<evidence type="ECO:0000259" key="7">
    <source>
        <dbReference type="Pfam" id="PF00626"/>
    </source>
</evidence>
<dbReference type="OrthoDB" id="49016at2759"/>
<dbReference type="GO" id="GO:0008270">
    <property type="term" value="F:zinc ion binding"/>
    <property type="evidence" value="ECO:0007669"/>
    <property type="project" value="InterPro"/>
</dbReference>
<evidence type="ECO:0000259" key="11">
    <source>
        <dbReference type="Pfam" id="PF08033"/>
    </source>
</evidence>
<keyword evidence="5" id="KW-0333">Golgi apparatus</keyword>
<dbReference type="InterPro" id="IPR006895">
    <property type="entry name" value="Znf_Sec23_Sec24"/>
</dbReference>
<feature type="region of interest" description="Disordered" evidence="6">
    <location>
        <begin position="50"/>
        <end position="119"/>
    </location>
</feature>
<dbReference type="SUPFAM" id="SSF53300">
    <property type="entry name" value="vWA-like"/>
    <property type="match status" value="1"/>
</dbReference>
<dbReference type="GO" id="GO:0006886">
    <property type="term" value="P:intracellular protein transport"/>
    <property type="evidence" value="ECO:0007669"/>
    <property type="project" value="EnsemblFungi"/>
</dbReference>
<dbReference type="SUPFAM" id="SSF82919">
    <property type="entry name" value="Zn-finger domain of Sec23/24"/>
    <property type="match status" value="1"/>
</dbReference>
<dbReference type="Gene3D" id="2.60.40.1670">
    <property type="entry name" value="beta-sandwich domain of Sec23/24"/>
    <property type="match status" value="1"/>
</dbReference>
<reference evidence="12" key="1">
    <citation type="submission" date="2013-12" db="EMBL/GenBank/DDBJ databases">
        <authorList>
            <person name="Genoscope - CEA"/>
        </authorList>
    </citation>
    <scope>NUCLEOTIDE SEQUENCE</scope>
    <source>
        <strain evidence="12">CBS 1993</strain>
    </source>
</reference>
<evidence type="ECO:0000256" key="4">
    <source>
        <dbReference type="ARBA" id="ARBA00022927"/>
    </source>
</evidence>
<dbReference type="HOGENOM" id="CLU_004589_1_0_1"/>
<feature type="domain" description="Sec23/Sec24 helical" evidence="10">
    <location>
        <begin position="636"/>
        <end position="733"/>
    </location>
</feature>
<feature type="domain" description="Sec23/Sec24 beta-sandwich" evidence="11">
    <location>
        <begin position="540"/>
        <end position="625"/>
    </location>
</feature>
<dbReference type="InterPro" id="IPR012990">
    <property type="entry name" value="Beta-sandwich_Sec23_24"/>
</dbReference>
<dbReference type="GeneID" id="34520200"/>
<evidence type="ECO:0000256" key="3">
    <source>
        <dbReference type="ARBA" id="ARBA00022448"/>
    </source>
</evidence>
<dbReference type="InterPro" id="IPR036465">
    <property type="entry name" value="vWFA_dom_sf"/>
</dbReference>
<dbReference type="GO" id="GO:0000149">
    <property type="term" value="F:SNARE binding"/>
    <property type="evidence" value="ECO:0007669"/>
    <property type="project" value="TreeGrafter"/>
</dbReference>
<evidence type="ECO:0000256" key="6">
    <source>
        <dbReference type="SAM" id="MobiDB-lite"/>
    </source>
</evidence>
<dbReference type="Gene3D" id="3.40.20.10">
    <property type="entry name" value="Severin"/>
    <property type="match status" value="1"/>
</dbReference>
<feature type="domain" description="Sec23/Sec24 trunk" evidence="9">
    <location>
        <begin position="295"/>
        <end position="534"/>
    </location>
</feature>
<dbReference type="PANTHER" id="PTHR13803">
    <property type="entry name" value="SEC24-RELATED PROTEIN"/>
    <property type="match status" value="1"/>
</dbReference>
<dbReference type="SUPFAM" id="SSF82754">
    <property type="entry name" value="C-terminal, gelsolin-like domain of Sec23/24"/>
    <property type="match status" value="1"/>
</dbReference>
<evidence type="ECO:0000313" key="13">
    <source>
        <dbReference type="Proteomes" id="UP000019384"/>
    </source>
</evidence>
<dbReference type="AlphaFoldDB" id="W6MW23"/>
<reference evidence="12" key="2">
    <citation type="submission" date="2014-02" db="EMBL/GenBank/DDBJ databases">
        <title>Complete DNA sequence of /Kuraishia capsulata/ illustrates novel genomic features among budding yeasts (/Saccharomycotina/).</title>
        <authorList>
            <person name="Morales L."/>
            <person name="Noel B."/>
            <person name="Porcel B."/>
            <person name="Marcet-Houben M."/>
            <person name="Hullo M-F."/>
            <person name="Sacerdot C."/>
            <person name="Tekaia F."/>
            <person name="Leh-Louis V."/>
            <person name="Despons L."/>
            <person name="Khanna V."/>
            <person name="Aury J-M."/>
            <person name="Barbe V."/>
            <person name="Couloux A."/>
            <person name="Labadie K."/>
            <person name="Pelletier E."/>
            <person name="Souciet J-L."/>
            <person name="Boekhout T."/>
            <person name="Gabaldon T."/>
            <person name="Wincker P."/>
            <person name="Dujon B."/>
        </authorList>
    </citation>
    <scope>NUCLEOTIDE SEQUENCE</scope>
    <source>
        <strain evidence="12">CBS 1993</strain>
    </source>
</reference>
<evidence type="ECO:0000259" key="10">
    <source>
        <dbReference type="Pfam" id="PF04815"/>
    </source>
</evidence>
<feature type="domain" description="Gelsolin-like" evidence="7">
    <location>
        <begin position="765"/>
        <end position="830"/>
    </location>
</feature>
<dbReference type="GO" id="GO:0090110">
    <property type="term" value="P:COPII-coated vesicle cargo loading"/>
    <property type="evidence" value="ECO:0007669"/>
    <property type="project" value="EnsemblFungi"/>
</dbReference>
<dbReference type="RefSeq" id="XP_022458812.1">
    <property type="nucleotide sequence ID" value="XM_022603070.1"/>
</dbReference>
<dbReference type="SUPFAM" id="SSF81995">
    <property type="entry name" value="beta-sandwich domain of Sec23/24"/>
    <property type="match status" value="1"/>
</dbReference>
<dbReference type="InterPro" id="IPR006900">
    <property type="entry name" value="Sec23/24_helical_dom"/>
</dbReference>
<dbReference type="InterPro" id="IPR029006">
    <property type="entry name" value="ADF-H/Gelsolin-like_dom_sf"/>
</dbReference>
<dbReference type="SUPFAM" id="SSF81811">
    <property type="entry name" value="Helical domain of Sec23/24"/>
    <property type="match status" value="1"/>
</dbReference>
<name>W6MW23_9ASCO</name>
<evidence type="ECO:0000256" key="1">
    <source>
        <dbReference type="ARBA" id="ARBA00004394"/>
    </source>
</evidence>
<accession>W6MW23</accession>
<keyword evidence="13" id="KW-1185">Reference proteome</keyword>
<feature type="compositionally biased region" description="Polar residues" evidence="6">
    <location>
        <begin position="64"/>
        <end position="75"/>
    </location>
</feature>
<sequence>MSYFPEQPGHDPNLQQLTDSMQNVNIAQEQQSTRSGRKKRVMNHAFHTDLMAETGERGAGTFANGGQMQADQVQAEQYPQIPQLQAQQAQQVQNQPGFVPNGQLQPQPTNHANPSPALSESELLSVPVQRHLAETEYKNRQFLTFQNACPPPAGSQYLVVDQGNASPKLMRMSMYNIPTTKQLKNASKIPLGLMVRPFAPREFTDTAIPQVDLCEIGGPPRCRRCRAYVNPAMQHTNGYTMICNMCHYESPTNGKYAAPLDSKGIRVDYGQRPELYSGTVDFIVPPEYYFEEKEPVPLNHVFLIDVSASAYDLQAQMATASAIRYVLYGSGDDSGLPDGAKVCFIAYDKQLHFFNLDPRLTQTTLGTVSDLDDPFLPIHAGLFADPQESRHIIETTLLYIETMGASKIPEPCFGAALTVALQALSIVGGGKVTACLSSLPSWGPGALKVKLQGNMAAAEYDKEVLSASNAYFEALLKDYTKQTSGLDVFVVSRSPVDLANVGLVARSTGGVVKSWTDFNIERDEREFFNSFKNSVTRSTGYQGQLKVRCSSGLQVSKYYGAFATSGESTDPLLPILHEDSSVACEFEYDGKLNTKYDAHFQAALLYTSADGVRKVRVINAIISVTDRISDVFAFADQDTVLSLMLRASISKLPSMNLITLRNRLTLQVAELFANYRKLVAQHTSMPGQLVFPTGLKTLPMFVLSSQKSRAFKERVTNPDMRVQSVFNLAYSPTALVSSFLYPQLMAIHNLDEDECIFDQETGILNLPKSVPLSRSSLEYGGAYLMLRPTHLLLWLHTDVNPLLLQDLFGDHVTSLQQLDPNSSDLPEIDTHISLQLRNLCKYYAKFFLGSDFVPVHICRFRIDPNEAEFVEYLYEDQATDLTPSFPDYLTQLYKQVNSKMENSRTEKSEYTNLNDSAALSQKFVHF</sequence>
<feature type="domain" description="Zinc finger Sec23/Sec24-type" evidence="8">
    <location>
        <begin position="219"/>
        <end position="256"/>
    </location>
</feature>
<dbReference type="Pfam" id="PF04811">
    <property type="entry name" value="Sec23_trunk"/>
    <property type="match status" value="1"/>
</dbReference>